<accession>A0A6J4MTJ3</accession>
<sequence>MPSIDLATVLVLWIVGAVLIFPLAGLAARFGVVPVLHAVARVRRPGADDGEIDDRLAGMEVELRALTAAVERLSAAR</sequence>
<dbReference type="EMBL" id="CADCTV010000903">
    <property type="protein sequence ID" value="CAA9368338.1"/>
    <property type="molecule type" value="Genomic_DNA"/>
</dbReference>
<protein>
    <submittedName>
        <fullName evidence="1">Uncharacterized protein</fullName>
    </submittedName>
</protein>
<name>A0A6J4MTJ3_9BACT</name>
<reference evidence="1" key="1">
    <citation type="submission" date="2020-02" db="EMBL/GenBank/DDBJ databases">
        <authorList>
            <person name="Meier V. D."/>
        </authorList>
    </citation>
    <scope>NUCLEOTIDE SEQUENCE</scope>
    <source>
        <strain evidence="1">AVDCRST_MAG89</strain>
    </source>
</reference>
<gene>
    <name evidence="1" type="ORF">AVDCRST_MAG89-4324</name>
</gene>
<evidence type="ECO:0000313" key="1">
    <source>
        <dbReference type="EMBL" id="CAA9368338.1"/>
    </source>
</evidence>
<proteinExistence type="predicted"/>
<organism evidence="1">
    <name type="scientific">uncultured Gemmatimonadota bacterium</name>
    <dbReference type="NCBI Taxonomy" id="203437"/>
    <lineage>
        <taxon>Bacteria</taxon>
        <taxon>Pseudomonadati</taxon>
        <taxon>Gemmatimonadota</taxon>
        <taxon>environmental samples</taxon>
    </lineage>
</organism>
<dbReference type="AlphaFoldDB" id="A0A6J4MTJ3"/>